<keyword evidence="6" id="KW-1185">Reference proteome</keyword>
<evidence type="ECO:0000313" key="6">
    <source>
        <dbReference type="Proteomes" id="UP001153709"/>
    </source>
</evidence>
<dbReference type="Pfam" id="PF00379">
    <property type="entry name" value="Chitin_bind_4"/>
    <property type="match status" value="1"/>
</dbReference>
<dbReference type="GO" id="GO:0042302">
    <property type="term" value="F:structural constituent of cuticle"/>
    <property type="evidence" value="ECO:0007669"/>
    <property type="project" value="UniProtKB-UniRule"/>
</dbReference>
<feature type="compositionally biased region" description="Basic and acidic residues" evidence="3">
    <location>
        <begin position="215"/>
        <end position="237"/>
    </location>
</feature>
<evidence type="ECO:0000313" key="5">
    <source>
        <dbReference type="EMBL" id="CAG9832839.1"/>
    </source>
</evidence>
<dbReference type="OrthoDB" id="6365837at2759"/>
<keyword evidence="4" id="KW-0732">Signal</keyword>
<accession>A0A9N9XBM5</accession>
<evidence type="ECO:0000256" key="1">
    <source>
        <dbReference type="ARBA" id="ARBA00022460"/>
    </source>
</evidence>
<dbReference type="PROSITE" id="PS51155">
    <property type="entry name" value="CHIT_BIND_RR_2"/>
    <property type="match status" value="1"/>
</dbReference>
<dbReference type="GO" id="GO:0031012">
    <property type="term" value="C:extracellular matrix"/>
    <property type="evidence" value="ECO:0007669"/>
    <property type="project" value="TreeGrafter"/>
</dbReference>
<dbReference type="PANTHER" id="PTHR12236:SF75">
    <property type="entry name" value="CUTICULAR PROTEIN 62BB, ISOFORM A"/>
    <property type="match status" value="1"/>
</dbReference>
<reference evidence="5" key="1">
    <citation type="submission" date="2022-01" db="EMBL/GenBank/DDBJ databases">
        <authorList>
            <person name="King R."/>
        </authorList>
    </citation>
    <scope>NUCLEOTIDE SEQUENCE</scope>
</reference>
<dbReference type="PANTHER" id="PTHR12236">
    <property type="entry name" value="STRUCTURAL CONTITUENT OF CUTICLE"/>
    <property type="match status" value="1"/>
</dbReference>
<keyword evidence="1 2" id="KW-0193">Cuticle</keyword>
<dbReference type="InterPro" id="IPR000618">
    <property type="entry name" value="Insect_cuticle"/>
</dbReference>
<evidence type="ECO:0000256" key="4">
    <source>
        <dbReference type="SAM" id="SignalP"/>
    </source>
</evidence>
<name>A0A9N9XBM5_DIABA</name>
<protein>
    <submittedName>
        <fullName evidence="5">Uncharacterized protein</fullName>
    </submittedName>
</protein>
<proteinExistence type="predicted"/>
<dbReference type="AlphaFoldDB" id="A0A9N9XBM5"/>
<sequence>MTAGKLLLISASLLSVFNVTALGSICQCNDQYGSIYTSIPLKTQYKNLQDYSVSLSGNSGFGLSEYATQQTSEKGYDTLQLYKSENNKEDSYKKQLKLSQPQYKKLLEVKENNKQSYSQPMYSFQPTYMKYKLEDVFGKSESLQYKKSQEKPQIQYAKYDEGSDFFKIGNKELEDLLKDDKKNDYKVKDDAGEYKAEVEKNKYLISSPIYFDKKITPKDDNKPEQDKYIPRKTYGKENEDEGYSDNGEGYKDHHHDKNIYYKFEYAVDDKKTHDIKHQKEERKGDKVEGVYSLVEDGGNVRTVKYVADWKNGFRAEVSNSKKPRVY</sequence>
<evidence type="ECO:0000256" key="3">
    <source>
        <dbReference type="SAM" id="MobiDB-lite"/>
    </source>
</evidence>
<dbReference type="InterPro" id="IPR051217">
    <property type="entry name" value="Insect_Cuticle_Struc_Prot"/>
</dbReference>
<dbReference type="GO" id="GO:0005615">
    <property type="term" value="C:extracellular space"/>
    <property type="evidence" value="ECO:0007669"/>
    <property type="project" value="TreeGrafter"/>
</dbReference>
<dbReference type="EMBL" id="OU898279">
    <property type="protein sequence ID" value="CAG9832839.1"/>
    <property type="molecule type" value="Genomic_DNA"/>
</dbReference>
<feature type="region of interest" description="Disordered" evidence="3">
    <location>
        <begin position="215"/>
        <end position="253"/>
    </location>
</feature>
<evidence type="ECO:0000256" key="2">
    <source>
        <dbReference type="PROSITE-ProRule" id="PRU00497"/>
    </source>
</evidence>
<organism evidence="5 6">
    <name type="scientific">Diabrotica balteata</name>
    <name type="common">Banded cucumber beetle</name>
    <dbReference type="NCBI Taxonomy" id="107213"/>
    <lineage>
        <taxon>Eukaryota</taxon>
        <taxon>Metazoa</taxon>
        <taxon>Ecdysozoa</taxon>
        <taxon>Arthropoda</taxon>
        <taxon>Hexapoda</taxon>
        <taxon>Insecta</taxon>
        <taxon>Pterygota</taxon>
        <taxon>Neoptera</taxon>
        <taxon>Endopterygota</taxon>
        <taxon>Coleoptera</taxon>
        <taxon>Polyphaga</taxon>
        <taxon>Cucujiformia</taxon>
        <taxon>Chrysomeloidea</taxon>
        <taxon>Chrysomelidae</taxon>
        <taxon>Galerucinae</taxon>
        <taxon>Diabroticina</taxon>
        <taxon>Diabroticites</taxon>
        <taxon>Diabrotica</taxon>
    </lineage>
</organism>
<feature type="chain" id="PRO_5040451724" evidence="4">
    <location>
        <begin position="24"/>
        <end position="326"/>
    </location>
</feature>
<feature type="signal peptide" evidence="4">
    <location>
        <begin position="1"/>
        <end position="23"/>
    </location>
</feature>
<dbReference type="Proteomes" id="UP001153709">
    <property type="component" value="Chromosome 4"/>
</dbReference>
<gene>
    <name evidence="5" type="ORF">DIABBA_LOCUS6283</name>
</gene>